<dbReference type="EMBL" id="UYRU01052638">
    <property type="protein sequence ID" value="VDN11954.1"/>
    <property type="molecule type" value="Genomic_DNA"/>
</dbReference>
<reference evidence="1 2" key="1">
    <citation type="submission" date="2018-11" db="EMBL/GenBank/DDBJ databases">
        <authorList>
            <consortium name="Pathogen Informatics"/>
        </authorList>
    </citation>
    <scope>NUCLEOTIDE SEQUENCE [LARGE SCALE GENOMIC DNA]</scope>
</reference>
<sequence length="95" mass="10734">MAQSGLCVSELQENDWPNQSGVRVRRSRTRAKVARRTLDRARLDDLDCHYVTSTVAARVRIRWAADAIKNCRTEDLVSVCGDASTYLKCESFKAD</sequence>
<dbReference type="AlphaFoldDB" id="A0A3P7L5M7"/>
<accession>A0A3P7L5M7</accession>
<organism evidence="1 2">
    <name type="scientific">Dibothriocephalus latus</name>
    <name type="common">Fish tapeworm</name>
    <name type="synonym">Diphyllobothrium latum</name>
    <dbReference type="NCBI Taxonomy" id="60516"/>
    <lineage>
        <taxon>Eukaryota</taxon>
        <taxon>Metazoa</taxon>
        <taxon>Spiralia</taxon>
        <taxon>Lophotrochozoa</taxon>
        <taxon>Platyhelminthes</taxon>
        <taxon>Cestoda</taxon>
        <taxon>Eucestoda</taxon>
        <taxon>Diphyllobothriidea</taxon>
        <taxon>Diphyllobothriidae</taxon>
        <taxon>Dibothriocephalus</taxon>
    </lineage>
</organism>
<protein>
    <submittedName>
        <fullName evidence="1">Uncharacterized protein</fullName>
    </submittedName>
</protein>
<name>A0A3P7L5M7_DIBLA</name>
<dbReference type="Proteomes" id="UP000281553">
    <property type="component" value="Unassembled WGS sequence"/>
</dbReference>
<gene>
    <name evidence="1" type="ORF">DILT_LOCUS7785</name>
</gene>
<keyword evidence="2" id="KW-1185">Reference proteome</keyword>
<proteinExistence type="predicted"/>
<evidence type="ECO:0000313" key="2">
    <source>
        <dbReference type="Proteomes" id="UP000281553"/>
    </source>
</evidence>
<evidence type="ECO:0000313" key="1">
    <source>
        <dbReference type="EMBL" id="VDN11954.1"/>
    </source>
</evidence>